<dbReference type="Proteomes" id="UP000292702">
    <property type="component" value="Unassembled WGS sequence"/>
</dbReference>
<dbReference type="AlphaFoldDB" id="A0A4R0RUP7"/>
<feature type="chain" id="PRO_5021009186" evidence="2">
    <location>
        <begin position="20"/>
        <end position="152"/>
    </location>
</feature>
<protein>
    <submittedName>
        <fullName evidence="3">Uncharacterized protein</fullName>
    </submittedName>
</protein>
<feature type="region of interest" description="Disordered" evidence="1">
    <location>
        <begin position="112"/>
        <end position="152"/>
    </location>
</feature>
<comment type="caution">
    <text evidence="3">The sequence shown here is derived from an EMBL/GenBank/DDBJ whole genome shotgun (WGS) entry which is preliminary data.</text>
</comment>
<feature type="signal peptide" evidence="2">
    <location>
        <begin position="1"/>
        <end position="19"/>
    </location>
</feature>
<feature type="compositionally biased region" description="Basic and acidic residues" evidence="1">
    <location>
        <begin position="63"/>
        <end position="82"/>
    </location>
</feature>
<evidence type="ECO:0000313" key="4">
    <source>
        <dbReference type="Proteomes" id="UP000292702"/>
    </source>
</evidence>
<name>A0A4R0RUP7_9APHY</name>
<feature type="compositionally biased region" description="Low complexity" evidence="1">
    <location>
        <begin position="83"/>
        <end position="97"/>
    </location>
</feature>
<accession>A0A4R0RUP7</accession>
<evidence type="ECO:0000256" key="1">
    <source>
        <dbReference type="SAM" id="MobiDB-lite"/>
    </source>
</evidence>
<sequence>MRLIAATVLAALAVTVAWSAPVDSAPPKTELDRRLTDAVYARDMYDSLRIRRQDQHEYDRRTILDQRSEEYPHLTKRMDTRRPAGGAAPATGQQGRPLTAAERVQAAGFRPVTAAQGSAAVATGRENLMNGGPVGGNRAPPPRIPPDGPVRK</sequence>
<feature type="region of interest" description="Disordered" evidence="1">
    <location>
        <begin position="63"/>
        <end position="99"/>
    </location>
</feature>
<keyword evidence="4" id="KW-1185">Reference proteome</keyword>
<evidence type="ECO:0000313" key="3">
    <source>
        <dbReference type="EMBL" id="TCD70912.1"/>
    </source>
</evidence>
<reference evidence="3 4" key="1">
    <citation type="submission" date="2018-11" db="EMBL/GenBank/DDBJ databases">
        <title>Genome assembly of Steccherinum ochraceum LE-BIN_3174, the white-rot fungus of the Steccherinaceae family (The Residual Polyporoid clade, Polyporales, Basidiomycota).</title>
        <authorList>
            <person name="Fedorova T.V."/>
            <person name="Glazunova O.A."/>
            <person name="Landesman E.O."/>
            <person name="Moiseenko K.V."/>
            <person name="Psurtseva N.V."/>
            <person name="Savinova O.S."/>
            <person name="Shakhova N.V."/>
            <person name="Tyazhelova T.V."/>
            <person name="Vasina D.V."/>
        </authorList>
    </citation>
    <scope>NUCLEOTIDE SEQUENCE [LARGE SCALE GENOMIC DNA]</scope>
    <source>
        <strain evidence="3 4">LE-BIN_3174</strain>
    </source>
</reference>
<evidence type="ECO:0000256" key="2">
    <source>
        <dbReference type="SAM" id="SignalP"/>
    </source>
</evidence>
<keyword evidence="2" id="KW-0732">Signal</keyword>
<organism evidence="3 4">
    <name type="scientific">Steccherinum ochraceum</name>
    <dbReference type="NCBI Taxonomy" id="92696"/>
    <lineage>
        <taxon>Eukaryota</taxon>
        <taxon>Fungi</taxon>
        <taxon>Dikarya</taxon>
        <taxon>Basidiomycota</taxon>
        <taxon>Agaricomycotina</taxon>
        <taxon>Agaricomycetes</taxon>
        <taxon>Polyporales</taxon>
        <taxon>Steccherinaceae</taxon>
        <taxon>Steccherinum</taxon>
    </lineage>
</organism>
<gene>
    <name evidence="3" type="ORF">EIP91_001221</name>
</gene>
<proteinExistence type="predicted"/>
<dbReference type="EMBL" id="RWJN01000013">
    <property type="protein sequence ID" value="TCD70912.1"/>
    <property type="molecule type" value="Genomic_DNA"/>
</dbReference>
<feature type="compositionally biased region" description="Pro residues" evidence="1">
    <location>
        <begin position="139"/>
        <end position="152"/>
    </location>
</feature>